<sequence>MAGLKINVDELDSDSDNAVLMFKEVLQFGELTVSSDGLTTSRGQKYGLSPEDVLASTTGFLGRGSSGSVRRVTHRKTGKDLALKEIKLTGQSHFTEIKRELETLHRGANPSPYLVDFYGAFCHEGSVFIAMECMDGSLDAVDSPVPVDVLACVTRSILRSLFYLHKTRHLIHRDIKPNNILYSCHGDIKISDFGVSSCLEYTRGSALSFVGTLTYMSPERLKGESYSFSADIWSLGLVVAELALGSCPFAQKLSRSNGSTEGRFWILLEHLNSDAPVITLPPSMDASLADFISACIQRDPQERPSCDQLFRHPFVEGGDEMEDRRTIKEWISSMHGESSVSRRFSVSLTSSTHMRTGSEASLNLDDELSKLIK</sequence>
<dbReference type="PANTHER" id="PTHR48013:SF9">
    <property type="entry name" value="DUAL SPECIFICITY MITOGEN-ACTIVATED PROTEIN KINASE KINASE 5"/>
    <property type="match status" value="1"/>
</dbReference>
<evidence type="ECO:0000256" key="12">
    <source>
        <dbReference type="RuleBase" id="RU000304"/>
    </source>
</evidence>
<dbReference type="SMART" id="SM00220">
    <property type="entry name" value="S_TKc"/>
    <property type="match status" value="1"/>
</dbReference>
<keyword evidence="2" id="KW-0808">Transferase</keyword>
<evidence type="ECO:0000256" key="1">
    <source>
        <dbReference type="ARBA" id="ARBA00022527"/>
    </source>
</evidence>
<comment type="catalytic activity">
    <reaction evidence="8">
        <text>L-seryl-[protein] + ATP = O-phospho-L-seryl-[protein] + ADP + H(+)</text>
        <dbReference type="Rhea" id="RHEA:17989"/>
        <dbReference type="Rhea" id="RHEA-COMP:9863"/>
        <dbReference type="Rhea" id="RHEA-COMP:11604"/>
        <dbReference type="ChEBI" id="CHEBI:15378"/>
        <dbReference type="ChEBI" id="CHEBI:29999"/>
        <dbReference type="ChEBI" id="CHEBI:30616"/>
        <dbReference type="ChEBI" id="CHEBI:83421"/>
        <dbReference type="ChEBI" id="CHEBI:456216"/>
        <dbReference type="EC" id="2.7.12.2"/>
    </reaction>
</comment>
<evidence type="ECO:0000256" key="8">
    <source>
        <dbReference type="ARBA" id="ARBA00049014"/>
    </source>
</evidence>
<proteinExistence type="inferred from homology"/>
<dbReference type="GO" id="GO:0004708">
    <property type="term" value="F:MAP kinase kinase activity"/>
    <property type="evidence" value="ECO:0007669"/>
    <property type="project" value="UniProtKB-EC"/>
</dbReference>
<dbReference type="PROSITE" id="PS00107">
    <property type="entry name" value="PROTEIN_KINASE_ATP"/>
    <property type="match status" value="1"/>
</dbReference>
<evidence type="ECO:0000256" key="10">
    <source>
        <dbReference type="ARBA" id="ARBA00051693"/>
    </source>
</evidence>
<keyword evidence="4" id="KW-0418">Kinase</keyword>
<dbReference type="GO" id="GO:0005524">
    <property type="term" value="F:ATP binding"/>
    <property type="evidence" value="ECO:0007669"/>
    <property type="project" value="UniProtKB-UniRule"/>
</dbReference>
<gene>
    <name evidence="14" type="ORF">TVY486_1005310</name>
</gene>
<dbReference type="EMBL" id="HE573026">
    <property type="protein sequence ID" value="CCC51480.1"/>
    <property type="molecule type" value="Genomic_DNA"/>
</dbReference>
<dbReference type="SUPFAM" id="SSF56112">
    <property type="entry name" value="Protein kinase-like (PK-like)"/>
    <property type="match status" value="1"/>
</dbReference>
<dbReference type="Pfam" id="PF00069">
    <property type="entry name" value="Pkinase"/>
    <property type="match status" value="1"/>
</dbReference>
<dbReference type="PANTHER" id="PTHR48013">
    <property type="entry name" value="DUAL SPECIFICITY MITOGEN-ACTIVATED PROTEIN KINASE KINASE 5-RELATED"/>
    <property type="match status" value="1"/>
</dbReference>
<dbReference type="InterPro" id="IPR008271">
    <property type="entry name" value="Ser/Thr_kinase_AS"/>
</dbReference>
<evidence type="ECO:0000256" key="9">
    <source>
        <dbReference type="ARBA" id="ARBA00049299"/>
    </source>
</evidence>
<feature type="binding site" evidence="11">
    <location>
        <position position="84"/>
    </location>
    <ligand>
        <name>ATP</name>
        <dbReference type="ChEBI" id="CHEBI:30616"/>
    </ligand>
</feature>
<dbReference type="GO" id="GO:0004674">
    <property type="term" value="F:protein serine/threonine kinase activity"/>
    <property type="evidence" value="ECO:0007669"/>
    <property type="project" value="UniProtKB-KW"/>
</dbReference>
<dbReference type="CDD" id="cd06623">
    <property type="entry name" value="PKc_MAPKK_plant_like"/>
    <property type="match status" value="1"/>
</dbReference>
<dbReference type="PROSITE" id="PS00108">
    <property type="entry name" value="PROTEIN_KINASE_ST"/>
    <property type="match status" value="1"/>
</dbReference>
<dbReference type="InterPro" id="IPR011009">
    <property type="entry name" value="Kinase-like_dom_sf"/>
</dbReference>
<evidence type="ECO:0000256" key="2">
    <source>
        <dbReference type="ARBA" id="ARBA00022679"/>
    </source>
</evidence>
<evidence type="ECO:0000256" key="7">
    <source>
        <dbReference type="ARBA" id="ARBA00038999"/>
    </source>
</evidence>
<accession>G0U6H6</accession>
<dbReference type="InterPro" id="IPR017441">
    <property type="entry name" value="Protein_kinase_ATP_BS"/>
</dbReference>
<feature type="domain" description="Protein kinase" evidence="13">
    <location>
        <begin position="55"/>
        <end position="315"/>
    </location>
</feature>
<evidence type="ECO:0000256" key="4">
    <source>
        <dbReference type="ARBA" id="ARBA00022777"/>
    </source>
</evidence>
<name>G0U6H6_TRYVY</name>
<evidence type="ECO:0000313" key="14">
    <source>
        <dbReference type="EMBL" id="CCC51480.1"/>
    </source>
</evidence>
<dbReference type="Gene3D" id="1.10.510.10">
    <property type="entry name" value="Transferase(Phosphotransferase) domain 1"/>
    <property type="match status" value="1"/>
</dbReference>
<dbReference type="FunFam" id="1.10.510.10:FF:000744">
    <property type="entry name" value="Putative mitogen activated protein kinase"/>
    <property type="match status" value="1"/>
</dbReference>
<comment type="similarity">
    <text evidence="6">Belongs to the protein kinase superfamily. STE Ser/Thr protein kinase family. MAP kinase kinase subfamily.</text>
</comment>
<dbReference type="FunFam" id="3.30.200.20:FF:000040">
    <property type="entry name" value="Dual specificity mitogen-activated protein kinase kinase"/>
    <property type="match status" value="1"/>
</dbReference>
<dbReference type="EC" id="2.7.12.2" evidence="7"/>
<comment type="catalytic activity">
    <reaction evidence="9">
        <text>L-threonyl-[protein] + ATP = O-phospho-L-threonyl-[protein] + ADP + H(+)</text>
        <dbReference type="Rhea" id="RHEA:46608"/>
        <dbReference type="Rhea" id="RHEA-COMP:11060"/>
        <dbReference type="Rhea" id="RHEA-COMP:11605"/>
        <dbReference type="ChEBI" id="CHEBI:15378"/>
        <dbReference type="ChEBI" id="CHEBI:30013"/>
        <dbReference type="ChEBI" id="CHEBI:30616"/>
        <dbReference type="ChEBI" id="CHEBI:61977"/>
        <dbReference type="ChEBI" id="CHEBI:456216"/>
        <dbReference type="EC" id="2.7.12.2"/>
    </reaction>
</comment>
<dbReference type="Gene3D" id="3.30.200.20">
    <property type="entry name" value="Phosphorylase Kinase, domain 1"/>
    <property type="match status" value="1"/>
</dbReference>
<evidence type="ECO:0000256" key="6">
    <source>
        <dbReference type="ARBA" id="ARBA00038035"/>
    </source>
</evidence>
<evidence type="ECO:0000256" key="11">
    <source>
        <dbReference type="PROSITE-ProRule" id="PRU10141"/>
    </source>
</evidence>
<keyword evidence="1 12" id="KW-0723">Serine/threonine-protein kinase</keyword>
<evidence type="ECO:0000256" key="3">
    <source>
        <dbReference type="ARBA" id="ARBA00022741"/>
    </source>
</evidence>
<organism evidence="14">
    <name type="scientific">Trypanosoma vivax (strain Y486)</name>
    <dbReference type="NCBI Taxonomy" id="1055687"/>
    <lineage>
        <taxon>Eukaryota</taxon>
        <taxon>Discoba</taxon>
        <taxon>Euglenozoa</taxon>
        <taxon>Kinetoplastea</taxon>
        <taxon>Metakinetoplastina</taxon>
        <taxon>Trypanosomatida</taxon>
        <taxon>Trypanosomatidae</taxon>
        <taxon>Trypanosoma</taxon>
        <taxon>Duttonella</taxon>
    </lineage>
</organism>
<keyword evidence="3 11" id="KW-0547">Nucleotide-binding</keyword>
<keyword evidence="5 11" id="KW-0067">ATP-binding</keyword>
<dbReference type="InterPro" id="IPR000719">
    <property type="entry name" value="Prot_kinase_dom"/>
</dbReference>
<protein>
    <recommendedName>
        <fullName evidence="7">mitogen-activated protein kinase kinase</fullName>
        <ecNumber evidence="7">2.7.12.2</ecNumber>
    </recommendedName>
</protein>
<reference evidence="14" key="1">
    <citation type="journal article" date="2012" name="Proc. Natl. Acad. Sci. U.S.A.">
        <title>Antigenic diversity is generated by distinct evolutionary mechanisms in African trypanosome species.</title>
        <authorList>
            <person name="Jackson A.P."/>
            <person name="Berry A."/>
            <person name="Aslett M."/>
            <person name="Allison H.C."/>
            <person name="Burton P."/>
            <person name="Vavrova-Anderson J."/>
            <person name="Brown R."/>
            <person name="Browne H."/>
            <person name="Corton N."/>
            <person name="Hauser H."/>
            <person name="Gamble J."/>
            <person name="Gilderthorp R."/>
            <person name="Marcello L."/>
            <person name="McQuillan J."/>
            <person name="Otto T.D."/>
            <person name="Quail M.A."/>
            <person name="Sanders M.J."/>
            <person name="van Tonder A."/>
            <person name="Ginger M.L."/>
            <person name="Field M.C."/>
            <person name="Barry J.D."/>
            <person name="Hertz-Fowler C."/>
            <person name="Berriman M."/>
        </authorList>
    </citation>
    <scope>NUCLEOTIDE SEQUENCE</scope>
    <source>
        <strain evidence="14">Y486</strain>
    </source>
</reference>
<dbReference type="PROSITE" id="PS50011">
    <property type="entry name" value="PROTEIN_KINASE_DOM"/>
    <property type="match status" value="1"/>
</dbReference>
<evidence type="ECO:0000259" key="13">
    <source>
        <dbReference type="PROSITE" id="PS50011"/>
    </source>
</evidence>
<evidence type="ECO:0000256" key="5">
    <source>
        <dbReference type="ARBA" id="ARBA00022840"/>
    </source>
</evidence>
<dbReference type="VEuPathDB" id="TriTrypDB:TvY486_1005310"/>
<dbReference type="OMA" id="RANSPHI"/>
<dbReference type="AlphaFoldDB" id="G0U6H6"/>
<comment type="catalytic activity">
    <reaction evidence="10">
        <text>L-tyrosyl-[protein] + ATP = O-phospho-L-tyrosyl-[protein] + ADP + H(+)</text>
        <dbReference type="Rhea" id="RHEA:10596"/>
        <dbReference type="Rhea" id="RHEA-COMP:10136"/>
        <dbReference type="Rhea" id="RHEA-COMP:20101"/>
        <dbReference type="ChEBI" id="CHEBI:15378"/>
        <dbReference type="ChEBI" id="CHEBI:30616"/>
        <dbReference type="ChEBI" id="CHEBI:46858"/>
        <dbReference type="ChEBI" id="CHEBI:61978"/>
        <dbReference type="ChEBI" id="CHEBI:456216"/>
        <dbReference type="EC" id="2.7.12.2"/>
    </reaction>
</comment>